<sequence>MRAQQKATETQKAAVAAAVAQARAELQDSGAGGISEDAVKKHADELQALQETLTAKHAAELKAAVDAARAENSGSSPPVDLDTIIAAAIAEHDKNQEKSRADEITAAVDRGRAEAAARAKLKDQQLVKTQKRVKELEIQILAWQKDGLLPAPTTSTPATSTASMVASTSAVLDATVKPAPAARGGAPGVAIRGAAPGASARGTAVPRGAPTRGRVSAVRGGATRVPPVGVAATAAPAPAAGVSIMGAAKRPRESEGTPAEDSLAKRLKPAEAPSKPVQLRRPPPTS</sequence>
<accession>A0AAD6TUJ4</accession>
<dbReference type="AlphaFoldDB" id="A0AAD6TUJ4"/>
<gene>
    <name evidence="3" type="ORF">B0H15DRAFT_496145</name>
</gene>
<reference evidence="3" key="1">
    <citation type="submission" date="2023-03" db="EMBL/GenBank/DDBJ databases">
        <title>Massive genome expansion in bonnet fungi (Mycena s.s.) driven by repeated elements and novel gene families across ecological guilds.</title>
        <authorList>
            <consortium name="Lawrence Berkeley National Laboratory"/>
            <person name="Harder C.B."/>
            <person name="Miyauchi S."/>
            <person name="Viragh M."/>
            <person name="Kuo A."/>
            <person name="Thoen E."/>
            <person name="Andreopoulos B."/>
            <person name="Lu D."/>
            <person name="Skrede I."/>
            <person name="Drula E."/>
            <person name="Henrissat B."/>
            <person name="Morin E."/>
            <person name="Kohler A."/>
            <person name="Barry K."/>
            <person name="LaButti K."/>
            <person name="Morin E."/>
            <person name="Salamov A."/>
            <person name="Lipzen A."/>
            <person name="Mereny Z."/>
            <person name="Hegedus B."/>
            <person name="Baldrian P."/>
            <person name="Stursova M."/>
            <person name="Weitz H."/>
            <person name="Taylor A."/>
            <person name="Grigoriev I.V."/>
            <person name="Nagy L.G."/>
            <person name="Martin F."/>
            <person name="Kauserud H."/>
        </authorList>
    </citation>
    <scope>NUCLEOTIDE SEQUENCE</scope>
    <source>
        <strain evidence="3">CBHHK173m</strain>
    </source>
</reference>
<feature type="region of interest" description="Disordered" evidence="2">
    <location>
        <begin position="193"/>
        <end position="215"/>
    </location>
</feature>
<organism evidence="3 4">
    <name type="scientific">Mycena belliarum</name>
    <dbReference type="NCBI Taxonomy" id="1033014"/>
    <lineage>
        <taxon>Eukaryota</taxon>
        <taxon>Fungi</taxon>
        <taxon>Dikarya</taxon>
        <taxon>Basidiomycota</taxon>
        <taxon>Agaricomycotina</taxon>
        <taxon>Agaricomycetes</taxon>
        <taxon>Agaricomycetidae</taxon>
        <taxon>Agaricales</taxon>
        <taxon>Marasmiineae</taxon>
        <taxon>Mycenaceae</taxon>
        <taxon>Mycena</taxon>
    </lineage>
</organism>
<evidence type="ECO:0000256" key="2">
    <source>
        <dbReference type="SAM" id="MobiDB-lite"/>
    </source>
</evidence>
<feature type="coiled-coil region" evidence="1">
    <location>
        <begin position="119"/>
        <end position="146"/>
    </location>
</feature>
<dbReference type="Proteomes" id="UP001222325">
    <property type="component" value="Unassembled WGS sequence"/>
</dbReference>
<evidence type="ECO:0000313" key="4">
    <source>
        <dbReference type="Proteomes" id="UP001222325"/>
    </source>
</evidence>
<evidence type="ECO:0000256" key="1">
    <source>
        <dbReference type="SAM" id="Coils"/>
    </source>
</evidence>
<dbReference type="EMBL" id="JARJCN010000058">
    <property type="protein sequence ID" value="KAJ7079783.1"/>
    <property type="molecule type" value="Genomic_DNA"/>
</dbReference>
<feature type="region of interest" description="Disordered" evidence="2">
    <location>
        <begin position="236"/>
        <end position="286"/>
    </location>
</feature>
<protein>
    <submittedName>
        <fullName evidence="3">Uncharacterized protein</fullName>
    </submittedName>
</protein>
<evidence type="ECO:0000313" key="3">
    <source>
        <dbReference type="EMBL" id="KAJ7079783.1"/>
    </source>
</evidence>
<name>A0AAD6TUJ4_9AGAR</name>
<keyword evidence="4" id="KW-1185">Reference proteome</keyword>
<proteinExistence type="predicted"/>
<keyword evidence="1" id="KW-0175">Coiled coil</keyword>
<comment type="caution">
    <text evidence="3">The sequence shown here is derived from an EMBL/GenBank/DDBJ whole genome shotgun (WGS) entry which is preliminary data.</text>
</comment>